<keyword evidence="1" id="KW-0472">Membrane</keyword>
<dbReference type="EMBL" id="WNDP01000168">
    <property type="protein sequence ID" value="KAF1018635.1"/>
    <property type="molecule type" value="Genomic_DNA"/>
</dbReference>
<name>A0A833PC52_ACIBZ</name>
<accession>A0A833PC52</accession>
<keyword evidence="1" id="KW-0812">Transmembrane</keyword>
<evidence type="ECO:0000313" key="2">
    <source>
        <dbReference type="EMBL" id="KAF1018635.1"/>
    </source>
</evidence>
<gene>
    <name evidence="2" type="ORF">GAK29_04168</name>
</gene>
<feature type="transmembrane region" description="Helical" evidence="1">
    <location>
        <begin position="128"/>
        <end position="154"/>
    </location>
</feature>
<feature type="transmembrane region" description="Helical" evidence="1">
    <location>
        <begin position="89"/>
        <end position="108"/>
    </location>
</feature>
<comment type="caution">
    <text evidence="2">The sequence shown here is derived from an EMBL/GenBank/DDBJ whole genome shotgun (WGS) entry which is preliminary data.</text>
</comment>
<feature type="transmembrane region" description="Helical" evidence="1">
    <location>
        <begin position="24"/>
        <end position="46"/>
    </location>
</feature>
<feature type="transmembrane region" description="Helical" evidence="1">
    <location>
        <begin position="52"/>
        <end position="69"/>
    </location>
</feature>
<dbReference type="AlphaFoldDB" id="A0A833PC52"/>
<dbReference type="Proteomes" id="UP000490535">
    <property type="component" value="Unassembled WGS sequence"/>
</dbReference>
<organism evidence="2 3">
    <name type="scientific">Acinetobacter bereziniae</name>
    <name type="common">Acinetobacter genomosp. 10</name>
    <dbReference type="NCBI Taxonomy" id="106648"/>
    <lineage>
        <taxon>Bacteria</taxon>
        <taxon>Pseudomonadati</taxon>
        <taxon>Pseudomonadota</taxon>
        <taxon>Gammaproteobacteria</taxon>
        <taxon>Moraxellales</taxon>
        <taxon>Moraxellaceae</taxon>
        <taxon>Acinetobacter</taxon>
    </lineage>
</organism>
<evidence type="ECO:0000256" key="1">
    <source>
        <dbReference type="SAM" id="Phobius"/>
    </source>
</evidence>
<evidence type="ECO:0000313" key="3">
    <source>
        <dbReference type="Proteomes" id="UP000490535"/>
    </source>
</evidence>
<reference evidence="3" key="1">
    <citation type="journal article" date="2020" name="MBio">
        <title>Horizontal gene transfer to a defensive symbiont with a reduced genome amongst a multipartite beetle microbiome.</title>
        <authorList>
            <person name="Waterworth S.C."/>
            <person name="Florez L.V."/>
            <person name="Rees E.R."/>
            <person name="Hertweck C."/>
            <person name="Kaltenpoth M."/>
            <person name="Kwan J.C."/>
        </authorList>
    </citation>
    <scope>NUCLEOTIDE SEQUENCE [LARGE SCALE GENOMIC DNA]</scope>
</reference>
<protein>
    <submittedName>
        <fullName evidence="2">Uncharacterized protein</fullName>
    </submittedName>
</protein>
<keyword evidence="1" id="KW-1133">Transmembrane helix</keyword>
<proteinExistence type="predicted"/>
<sequence>MPITPLHLGLGTTCKGIGNHHFSLLLFSGVQVLMDIEPLLGMILGWKTLHLYTHHLIGALLIALIAIPIGKVMSEFVLRSLLKQKNWQITWRVATLSALTGSFSHILLDGLMHADMYPFYPFSQTQFLLNLIPYSFIFYGCFIGFIVGGILFLLHEK</sequence>